<keyword evidence="2" id="KW-0378">Hydrolase</keyword>
<gene>
    <name evidence="8" type="ORF">BESB_027310</name>
</gene>
<dbReference type="InterPro" id="IPR027417">
    <property type="entry name" value="P-loop_NTPase"/>
</dbReference>
<sequence length="1217" mass="129535">MSAPSASSPSSPARATSSAAASAPSAASASSRCSPVAPGRFYASPPSSTLPTRGCLPQRSPLVSASGAAASSRLSRPAPFPSAAASASAAGCEGDALFSFGKHAGKTFSAVAREDSSYCSWALSTPNPSGSLLQFVEFLKRLREPAARPPRDDDARGNAPAPSRLLVVAEASTGARAAHAAVHSLSRGRASPADACPVGTSSAASAPLAPPRPRQQRFARLASGAAAPTLAPPAQSRRAASDGVARALGSPGAAAAPASFPKPSRGGGRPPELPPPAAGDWQTAAPPSNDRAAAGSRAPSAAADIDDWDELLGLAPTPAPAPTVSLSAFSPLPPVASSSAPSASSSLSSAAAGSASSAVCALRGAGASPPQPASAAALALSPIDLDVFDAFAYRQPSSPPASSLRASPTTPHRPQPRSGSPVSPRTAARPSAAPESPPSAPRVSLDVCVAFQLCAPNAFRLVAQKNAAPGRGGGGGRGKAAGGTSSKAGGGWSAHLPRELWLFLKELGPLSPLERGADAHALAFAAEKYDLVLRSLKERFSFPDLFPLPPFVLRAFRAFMSFASPQRLPRKTALILLNQTSPCTKQRLGAAAAPPEAPAETGESRAAAEGARDAETALVRELKPFQLEGYRFGLQRNGRVLIGDEMGLGKTLQALAIAAFYSREWPFLVICPSSIRFQWRDQALRWLPELLGHDEICVVKSGRAEIPVQTKMVIISYDLITKQKKFMAPYQIVICDESHYLKNHNAKRTQTICPLLRSAKRAILLSGTPALNRPVELFQQLDALLPELCTYREFAERYSVQVWNPFTRHFEYEGHQHPEELHLLLKHTVMIRRLKEQVHSELPRKIRSRVPIEIPARELKEIREKMAELEAEQKASLDAESRRGQDAENYLEQNKASSSPLVTELFTLTGVAKRAGVCEFLSYLFRGSTSDLKVIVFAHHRAVLDYIEEYLLKNEKKRLVRIDGRTPQDKRELLVKEFQTSPACQVALLSITACGHGLNLTAAGTVVFAELYWVPGQMIQAEDRSHRIGTEFSSIQIHYLIAEGTIDETVFRILQRKWRLMTSTLDGEQQQLALETRSAFASSAATSLAASEMGASASALEASLSFESYLERLVREDEINPHGGGDQQRDLSEFFERRARDSHDAGGSAAAATSKERKRPLSRLAAGGNAAAKYAGPRGAPAAEDTDEASDFELVIEDDEEEFAQTANGDSAKKHRI</sequence>
<dbReference type="VEuPathDB" id="ToxoDB:BESB_027310"/>
<dbReference type="KEGG" id="bbes:BESB_027310"/>
<keyword evidence="4" id="KW-0067">ATP-binding</keyword>
<dbReference type="Proteomes" id="UP000224006">
    <property type="component" value="Unassembled WGS sequence"/>
</dbReference>
<feature type="compositionally biased region" description="Low complexity" evidence="5">
    <location>
        <begin position="245"/>
        <end position="259"/>
    </location>
</feature>
<evidence type="ECO:0000313" key="8">
    <source>
        <dbReference type="EMBL" id="PFH31296.1"/>
    </source>
</evidence>
<dbReference type="CDD" id="cd18010">
    <property type="entry name" value="DEXHc_HARP_SMARCAL1"/>
    <property type="match status" value="1"/>
</dbReference>
<accession>A0A2A9M5Y5</accession>
<feature type="compositionally biased region" description="Low complexity" evidence="5">
    <location>
        <begin position="60"/>
        <end position="80"/>
    </location>
</feature>
<dbReference type="GO" id="GO:0005524">
    <property type="term" value="F:ATP binding"/>
    <property type="evidence" value="ECO:0007669"/>
    <property type="project" value="UniProtKB-KW"/>
</dbReference>
<feature type="region of interest" description="Disordered" evidence="5">
    <location>
        <begin position="183"/>
        <end position="349"/>
    </location>
</feature>
<feature type="region of interest" description="Disordered" evidence="5">
    <location>
        <begin position="587"/>
        <end position="607"/>
    </location>
</feature>
<dbReference type="AlphaFoldDB" id="A0A2A9M5Y5"/>
<dbReference type="GeneID" id="40307783"/>
<dbReference type="STRING" id="94643.A0A2A9M5Y5"/>
<dbReference type="PROSITE" id="PS51194">
    <property type="entry name" value="HELICASE_CTER"/>
    <property type="match status" value="1"/>
</dbReference>
<feature type="region of interest" description="Disordered" evidence="5">
    <location>
        <begin position="467"/>
        <end position="491"/>
    </location>
</feature>
<dbReference type="SMART" id="SM00487">
    <property type="entry name" value="DEXDc"/>
    <property type="match status" value="1"/>
</dbReference>
<evidence type="ECO:0000259" key="6">
    <source>
        <dbReference type="PROSITE" id="PS51192"/>
    </source>
</evidence>
<dbReference type="Pfam" id="PF00176">
    <property type="entry name" value="SNF2-rel_dom"/>
    <property type="match status" value="1"/>
</dbReference>
<dbReference type="PROSITE" id="PS51192">
    <property type="entry name" value="HELICASE_ATP_BIND_1"/>
    <property type="match status" value="1"/>
</dbReference>
<dbReference type="Gene3D" id="3.40.50.300">
    <property type="entry name" value="P-loop containing nucleotide triphosphate hydrolases"/>
    <property type="match status" value="1"/>
</dbReference>
<comment type="caution">
    <text evidence="8">The sequence shown here is derived from an EMBL/GenBank/DDBJ whole genome shotgun (WGS) entry which is preliminary data.</text>
</comment>
<dbReference type="InterPro" id="IPR014001">
    <property type="entry name" value="Helicase_ATP-bd"/>
</dbReference>
<evidence type="ECO:0000256" key="2">
    <source>
        <dbReference type="ARBA" id="ARBA00022801"/>
    </source>
</evidence>
<dbReference type="Pfam" id="PF00271">
    <property type="entry name" value="Helicase_C"/>
    <property type="match status" value="1"/>
</dbReference>
<proteinExistence type="predicted"/>
<feature type="compositionally biased region" description="Basic and acidic residues" evidence="5">
    <location>
        <begin position="873"/>
        <end position="886"/>
    </location>
</feature>
<feature type="domain" description="Helicase C-terminal" evidence="7">
    <location>
        <begin position="916"/>
        <end position="1080"/>
    </location>
</feature>
<feature type="compositionally biased region" description="Acidic residues" evidence="5">
    <location>
        <begin position="1184"/>
        <end position="1203"/>
    </location>
</feature>
<dbReference type="GO" id="GO:0004386">
    <property type="term" value="F:helicase activity"/>
    <property type="evidence" value="ECO:0007669"/>
    <property type="project" value="UniProtKB-KW"/>
</dbReference>
<dbReference type="GO" id="GO:0006281">
    <property type="term" value="P:DNA repair"/>
    <property type="evidence" value="ECO:0007669"/>
    <property type="project" value="TreeGrafter"/>
</dbReference>
<keyword evidence="3" id="KW-0347">Helicase</keyword>
<evidence type="ECO:0000256" key="4">
    <source>
        <dbReference type="ARBA" id="ARBA00022840"/>
    </source>
</evidence>
<dbReference type="GO" id="GO:0004520">
    <property type="term" value="F:DNA endonuclease activity"/>
    <property type="evidence" value="ECO:0007669"/>
    <property type="project" value="TreeGrafter"/>
</dbReference>
<feature type="compositionally biased region" description="Low complexity" evidence="5">
    <location>
        <begin position="590"/>
        <end position="607"/>
    </location>
</feature>
<protein>
    <submittedName>
        <fullName evidence="8">SWI2/SNF2-containing protein</fullName>
    </submittedName>
</protein>
<feature type="region of interest" description="Disordered" evidence="5">
    <location>
        <begin position="873"/>
        <end position="892"/>
    </location>
</feature>
<evidence type="ECO:0000313" key="9">
    <source>
        <dbReference type="Proteomes" id="UP000224006"/>
    </source>
</evidence>
<dbReference type="GO" id="GO:0016787">
    <property type="term" value="F:hydrolase activity"/>
    <property type="evidence" value="ECO:0007669"/>
    <property type="project" value="UniProtKB-KW"/>
</dbReference>
<feature type="domain" description="Helicase ATP-binding" evidence="6">
    <location>
        <begin position="631"/>
        <end position="787"/>
    </location>
</feature>
<dbReference type="SMART" id="SM00490">
    <property type="entry name" value="HELICc"/>
    <property type="match status" value="1"/>
</dbReference>
<feature type="compositionally biased region" description="Low complexity" evidence="5">
    <location>
        <begin position="420"/>
        <end position="434"/>
    </location>
</feature>
<evidence type="ECO:0000259" key="7">
    <source>
        <dbReference type="PROSITE" id="PS51194"/>
    </source>
</evidence>
<dbReference type="Gene3D" id="3.40.50.10810">
    <property type="entry name" value="Tandem AAA-ATPase domain"/>
    <property type="match status" value="1"/>
</dbReference>
<evidence type="ECO:0000256" key="3">
    <source>
        <dbReference type="ARBA" id="ARBA00022806"/>
    </source>
</evidence>
<feature type="compositionally biased region" description="Low complexity" evidence="5">
    <location>
        <begin position="311"/>
        <end position="349"/>
    </location>
</feature>
<feature type="compositionally biased region" description="Low complexity" evidence="5">
    <location>
        <begin position="1"/>
        <end position="38"/>
    </location>
</feature>
<evidence type="ECO:0000256" key="5">
    <source>
        <dbReference type="SAM" id="MobiDB-lite"/>
    </source>
</evidence>
<dbReference type="InterPro" id="IPR001650">
    <property type="entry name" value="Helicase_C-like"/>
</dbReference>
<feature type="region of interest" description="Disordered" evidence="5">
    <location>
        <begin position="1"/>
        <end position="80"/>
    </location>
</feature>
<dbReference type="InterPro" id="IPR038718">
    <property type="entry name" value="SNF2-like_sf"/>
</dbReference>
<dbReference type="PANTHER" id="PTHR45766">
    <property type="entry name" value="DNA ANNEALING HELICASE AND ENDONUCLEASE ZRANB3 FAMILY MEMBER"/>
    <property type="match status" value="1"/>
</dbReference>
<dbReference type="InterPro" id="IPR049730">
    <property type="entry name" value="SNF2/RAD54-like_C"/>
</dbReference>
<evidence type="ECO:0000256" key="1">
    <source>
        <dbReference type="ARBA" id="ARBA00022741"/>
    </source>
</evidence>
<dbReference type="CDD" id="cd18793">
    <property type="entry name" value="SF2_C_SNF"/>
    <property type="match status" value="1"/>
</dbReference>
<feature type="compositionally biased region" description="Gly residues" evidence="5">
    <location>
        <begin position="470"/>
        <end position="481"/>
    </location>
</feature>
<reference evidence="8 9" key="1">
    <citation type="submission" date="2017-09" db="EMBL/GenBank/DDBJ databases">
        <title>Genome sequencing of Besnoitia besnoiti strain Bb-Ger1.</title>
        <authorList>
            <person name="Schares G."/>
            <person name="Venepally P."/>
            <person name="Lorenzi H.A."/>
        </authorList>
    </citation>
    <scope>NUCLEOTIDE SEQUENCE [LARGE SCALE GENOMIC DNA]</scope>
    <source>
        <strain evidence="8 9">Bb-Ger1</strain>
    </source>
</reference>
<organism evidence="8 9">
    <name type="scientific">Besnoitia besnoiti</name>
    <name type="common">Apicomplexan protozoan</name>
    <dbReference type="NCBI Taxonomy" id="94643"/>
    <lineage>
        <taxon>Eukaryota</taxon>
        <taxon>Sar</taxon>
        <taxon>Alveolata</taxon>
        <taxon>Apicomplexa</taxon>
        <taxon>Conoidasida</taxon>
        <taxon>Coccidia</taxon>
        <taxon>Eucoccidiorida</taxon>
        <taxon>Eimeriorina</taxon>
        <taxon>Sarcocystidae</taxon>
        <taxon>Besnoitia</taxon>
    </lineage>
</organism>
<dbReference type="GO" id="GO:0031297">
    <property type="term" value="P:replication fork processing"/>
    <property type="evidence" value="ECO:0007669"/>
    <property type="project" value="TreeGrafter"/>
</dbReference>
<dbReference type="PANTHER" id="PTHR45766:SF3">
    <property type="entry name" value="DNA ANNEALING HELICASE AND ENDONUCLEASE ZRANB3"/>
    <property type="match status" value="1"/>
</dbReference>
<dbReference type="OrthoDB" id="2801544at2759"/>
<keyword evidence="1" id="KW-0547">Nucleotide-binding</keyword>
<feature type="compositionally biased region" description="Low complexity" evidence="5">
    <location>
        <begin position="400"/>
        <end position="410"/>
    </location>
</feature>
<dbReference type="GO" id="GO:0043596">
    <property type="term" value="C:nuclear replication fork"/>
    <property type="evidence" value="ECO:0007669"/>
    <property type="project" value="TreeGrafter"/>
</dbReference>
<dbReference type="RefSeq" id="XP_029215305.1">
    <property type="nucleotide sequence ID" value="XM_029361405.1"/>
</dbReference>
<dbReference type="InterPro" id="IPR000330">
    <property type="entry name" value="SNF2_N"/>
</dbReference>
<name>A0A2A9M5Y5_BESBE</name>
<dbReference type="EMBL" id="NWUJ01000015">
    <property type="protein sequence ID" value="PFH31296.1"/>
    <property type="molecule type" value="Genomic_DNA"/>
</dbReference>
<keyword evidence="9" id="KW-1185">Reference proteome</keyword>
<feature type="region of interest" description="Disordered" evidence="5">
    <location>
        <begin position="1138"/>
        <end position="1217"/>
    </location>
</feature>
<feature type="compositionally biased region" description="Low complexity" evidence="5">
    <location>
        <begin position="291"/>
        <end position="303"/>
    </location>
</feature>
<feature type="region of interest" description="Disordered" evidence="5">
    <location>
        <begin position="396"/>
        <end position="440"/>
    </location>
</feature>
<dbReference type="SUPFAM" id="SSF52540">
    <property type="entry name" value="P-loop containing nucleoside triphosphate hydrolases"/>
    <property type="match status" value="2"/>
</dbReference>
<feature type="compositionally biased region" description="Low complexity" evidence="5">
    <location>
        <begin position="1165"/>
        <end position="1176"/>
    </location>
</feature>